<proteinExistence type="predicted"/>
<protein>
    <submittedName>
        <fullName evidence="1">Uncharacterized protein</fullName>
    </submittedName>
</protein>
<name>A0A2W7K1W2_9FLAO</name>
<reference evidence="1 2" key="1">
    <citation type="submission" date="2018-06" db="EMBL/GenBank/DDBJ databases">
        <title>Genomic Encyclopedia of Archaeal and Bacterial Type Strains, Phase II (KMG-II): from individual species to whole genera.</title>
        <authorList>
            <person name="Goeker M."/>
        </authorList>
    </citation>
    <scope>NUCLEOTIDE SEQUENCE [LARGE SCALE GENOMIC DNA]</scope>
    <source>
        <strain evidence="1 2">DSM 15361</strain>
    </source>
</reference>
<evidence type="ECO:0000313" key="2">
    <source>
        <dbReference type="Proteomes" id="UP000249542"/>
    </source>
</evidence>
<accession>A0A2W7K1W2</accession>
<evidence type="ECO:0000313" key="1">
    <source>
        <dbReference type="EMBL" id="PZW41600.1"/>
    </source>
</evidence>
<dbReference type="EMBL" id="QKYV01000003">
    <property type="protein sequence ID" value="PZW41600.1"/>
    <property type="molecule type" value="Genomic_DNA"/>
</dbReference>
<gene>
    <name evidence="1" type="ORF">LX95_01281</name>
</gene>
<keyword evidence="2" id="KW-1185">Reference proteome</keyword>
<dbReference type="Proteomes" id="UP000249542">
    <property type="component" value="Unassembled WGS sequence"/>
</dbReference>
<organism evidence="1 2">
    <name type="scientific">Mesonia algae</name>
    <dbReference type="NCBI Taxonomy" id="213248"/>
    <lineage>
        <taxon>Bacteria</taxon>
        <taxon>Pseudomonadati</taxon>
        <taxon>Bacteroidota</taxon>
        <taxon>Flavobacteriia</taxon>
        <taxon>Flavobacteriales</taxon>
        <taxon>Flavobacteriaceae</taxon>
        <taxon>Mesonia</taxon>
    </lineage>
</organism>
<dbReference type="RefSeq" id="WP_111540605.1">
    <property type="nucleotide sequence ID" value="NZ_QKYV01000003.1"/>
</dbReference>
<sequence>MYNHIFRPPEDQKQARESLEKLGFEVLVLSGKLLFCDEDKILKISDKKIRQGEEEKAEYESALKLYNYYKNKGLIS</sequence>
<dbReference type="AlphaFoldDB" id="A0A2W7K1W2"/>
<comment type="caution">
    <text evidence="1">The sequence shown here is derived from an EMBL/GenBank/DDBJ whole genome shotgun (WGS) entry which is preliminary data.</text>
</comment>